<dbReference type="AlphaFoldDB" id="A0A6G1H6L3"/>
<evidence type="ECO:0000313" key="4">
    <source>
        <dbReference type="Proteomes" id="UP000800041"/>
    </source>
</evidence>
<name>A0A6G1H6L3_9PEZI</name>
<feature type="region of interest" description="Disordered" evidence="1">
    <location>
        <begin position="1"/>
        <end position="22"/>
    </location>
</feature>
<proteinExistence type="predicted"/>
<gene>
    <name evidence="3" type="ORF">K402DRAFT_328148</name>
</gene>
<evidence type="ECO:0000313" key="3">
    <source>
        <dbReference type="EMBL" id="KAF1988704.1"/>
    </source>
</evidence>
<evidence type="ECO:0000256" key="1">
    <source>
        <dbReference type="SAM" id="MobiDB-lite"/>
    </source>
</evidence>
<dbReference type="Proteomes" id="UP000800041">
    <property type="component" value="Unassembled WGS sequence"/>
</dbReference>
<dbReference type="EMBL" id="ML977147">
    <property type="protein sequence ID" value="KAF1988704.1"/>
    <property type="molecule type" value="Genomic_DNA"/>
</dbReference>
<reference evidence="3" key="1">
    <citation type="journal article" date="2020" name="Stud. Mycol.">
        <title>101 Dothideomycetes genomes: a test case for predicting lifestyles and emergence of pathogens.</title>
        <authorList>
            <person name="Haridas S."/>
            <person name="Albert R."/>
            <person name="Binder M."/>
            <person name="Bloem J."/>
            <person name="Labutti K."/>
            <person name="Salamov A."/>
            <person name="Andreopoulos B."/>
            <person name="Baker S."/>
            <person name="Barry K."/>
            <person name="Bills G."/>
            <person name="Bluhm B."/>
            <person name="Cannon C."/>
            <person name="Castanera R."/>
            <person name="Culley D."/>
            <person name="Daum C."/>
            <person name="Ezra D."/>
            <person name="Gonzalez J."/>
            <person name="Henrissat B."/>
            <person name="Kuo A."/>
            <person name="Liang C."/>
            <person name="Lipzen A."/>
            <person name="Lutzoni F."/>
            <person name="Magnuson J."/>
            <person name="Mondo S."/>
            <person name="Nolan M."/>
            <person name="Ohm R."/>
            <person name="Pangilinan J."/>
            <person name="Park H.-J."/>
            <person name="Ramirez L."/>
            <person name="Alfaro M."/>
            <person name="Sun H."/>
            <person name="Tritt A."/>
            <person name="Yoshinaga Y."/>
            <person name="Zwiers L.-H."/>
            <person name="Turgeon B."/>
            <person name="Goodwin S."/>
            <person name="Spatafora J."/>
            <person name="Crous P."/>
            <person name="Grigoriev I."/>
        </authorList>
    </citation>
    <scope>NUCLEOTIDE SEQUENCE</scope>
    <source>
        <strain evidence="3">CBS 113979</strain>
    </source>
</reference>
<dbReference type="Pfam" id="PF26118">
    <property type="entry name" value="DUF8035"/>
    <property type="match status" value="1"/>
</dbReference>
<accession>A0A6G1H6L3</accession>
<feature type="domain" description="DUF8035" evidence="2">
    <location>
        <begin position="133"/>
        <end position="186"/>
    </location>
</feature>
<keyword evidence="4" id="KW-1185">Reference proteome</keyword>
<protein>
    <recommendedName>
        <fullName evidence="2">DUF8035 domain-containing protein</fullName>
    </recommendedName>
</protein>
<evidence type="ECO:0000259" key="2">
    <source>
        <dbReference type="Pfam" id="PF26118"/>
    </source>
</evidence>
<feature type="region of interest" description="Disordered" evidence="1">
    <location>
        <begin position="105"/>
        <end position="133"/>
    </location>
</feature>
<dbReference type="InterPro" id="IPR058348">
    <property type="entry name" value="DUF8035"/>
</dbReference>
<organism evidence="3 4">
    <name type="scientific">Aulographum hederae CBS 113979</name>
    <dbReference type="NCBI Taxonomy" id="1176131"/>
    <lineage>
        <taxon>Eukaryota</taxon>
        <taxon>Fungi</taxon>
        <taxon>Dikarya</taxon>
        <taxon>Ascomycota</taxon>
        <taxon>Pezizomycotina</taxon>
        <taxon>Dothideomycetes</taxon>
        <taxon>Pleosporomycetidae</taxon>
        <taxon>Aulographales</taxon>
        <taxon>Aulographaceae</taxon>
    </lineage>
</organism>
<feature type="compositionally biased region" description="Pro residues" evidence="1">
    <location>
        <begin position="110"/>
        <end position="127"/>
    </location>
</feature>
<dbReference type="OrthoDB" id="5410752at2759"/>
<sequence length="227" mass="26120">MSLVKRPASTPPSAAPSRKAEDEWGIEAEADYYNRKALERAYIGEAHEGATKDWGLVDIPPGTNRVNMHGIGGGRQEVTWQRYNGARRATFYADEKEFSTDYGAIAKVETPPPPPPPAPAPPPPSAPPAKKSDMWTEVTKDLVIKEAIEAMGYGYEETDDFFYVMEYLRYEDVLQLVEISDDIRRERRRRIREIEWERQELDSRKSKYDETVIEREVIYDSRRGRYA</sequence>